<accession>A0A1B6D900</accession>
<feature type="non-terminal residue" evidence="1">
    <location>
        <position position="1"/>
    </location>
</feature>
<proteinExistence type="predicted"/>
<feature type="non-terminal residue" evidence="1">
    <location>
        <position position="308"/>
    </location>
</feature>
<sequence>FKPLLYCTDYYYIMFVRTILSFLILVNEAVQDPGEKIKFLDHPKDHILPNEISKVHNVDIDNTDSDGVNYGNERSKRGQKSITATRDVLKQLELIMSRSPIKINRTVDKYQLDTGKLPDYTEGYVIYNGELMPYGYEPMPNENSKVYSINNDNVDLIEVTSYGEEQSKQGKKSIDVTREVLKQLKLIMSKTPIKINRAVDKNQLNTSKRPVYPKEFVSHEDELIPYKDKLMPYEKPKTMLIDMINRTVDEKQLQKRKLPDHREEYVINDRDLLPYGHELMPNKRSTVYNIDKDNADLTELKSYGEEQS</sequence>
<organism evidence="1">
    <name type="scientific">Clastoptera arizonana</name>
    <name type="common">Arizona spittle bug</name>
    <dbReference type="NCBI Taxonomy" id="38151"/>
    <lineage>
        <taxon>Eukaryota</taxon>
        <taxon>Metazoa</taxon>
        <taxon>Ecdysozoa</taxon>
        <taxon>Arthropoda</taxon>
        <taxon>Hexapoda</taxon>
        <taxon>Insecta</taxon>
        <taxon>Pterygota</taxon>
        <taxon>Neoptera</taxon>
        <taxon>Paraneoptera</taxon>
        <taxon>Hemiptera</taxon>
        <taxon>Auchenorrhyncha</taxon>
        <taxon>Cercopoidea</taxon>
        <taxon>Clastopteridae</taxon>
        <taxon>Clastoptera</taxon>
    </lineage>
</organism>
<protein>
    <submittedName>
        <fullName evidence="1">Uncharacterized protein</fullName>
    </submittedName>
</protein>
<evidence type="ECO:0000313" key="1">
    <source>
        <dbReference type="EMBL" id="JAS22161.1"/>
    </source>
</evidence>
<gene>
    <name evidence="1" type="ORF">g.9027</name>
</gene>
<reference evidence="1" key="1">
    <citation type="submission" date="2015-12" db="EMBL/GenBank/DDBJ databases">
        <title>De novo transcriptome assembly of four potential Pierce s Disease insect vectors from Arizona vineyards.</title>
        <authorList>
            <person name="Tassone E.E."/>
        </authorList>
    </citation>
    <scope>NUCLEOTIDE SEQUENCE</scope>
</reference>
<dbReference type="AlphaFoldDB" id="A0A1B6D900"/>
<name>A0A1B6D900_9HEMI</name>
<dbReference type="EMBL" id="GEDC01015137">
    <property type="protein sequence ID" value="JAS22161.1"/>
    <property type="molecule type" value="Transcribed_RNA"/>
</dbReference>